<dbReference type="InterPro" id="IPR051782">
    <property type="entry name" value="ABC_Transporter_VariousFunc"/>
</dbReference>
<evidence type="ECO:0000256" key="3">
    <source>
        <dbReference type="ARBA" id="ARBA00022840"/>
    </source>
</evidence>
<dbReference type="AlphaFoldDB" id="A0A098AUZ7"/>
<evidence type="ECO:0000313" key="5">
    <source>
        <dbReference type="EMBL" id="CDX00334.1"/>
    </source>
</evidence>
<dbReference type="Gene3D" id="3.40.50.300">
    <property type="entry name" value="P-loop containing nucleotide triphosphate hydrolases"/>
    <property type="match status" value="1"/>
</dbReference>
<dbReference type="CDD" id="cd03230">
    <property type="entry name" value="ABC_DR_subfamily_A"/>
    <property type="match status" value="1"/>
</dbReference>
<keyword evidence="2" id="KW-0547">Nucleotide-binding</keyword>
<dbReference type="PANTHER" id="PTHR42939:SF1">
    <property type="entry name" value="ABC TRANSPORTER ATP-BINDING PROTEIN ALBC-RELATED"/>
    <property type="match status" value="1"/>
</dbReference>
<dbReference type="PATRIC" id="fig|49338.4.peg.475"/>
<dbReference type="InterPro" id="IPR027417">
    <property type="entry name" value="P-loop_NTPase"/>
</dbReference>
<dbReference type="SUPFAM" id="SSF52540">
    <property type="entry name" value="P-loop containing nucleoside triphosphate hydrolases"/>
    <property type="match status" value="1"/>
</dbReference>
<evidence type="ECO:0000256" key="1">
    <source>
        <dbReference type="ARBA" id="ARBA00022448"/>
    </source>
</evidence>
<gene>
    <name evidence="5" type="ORF">DPCES_0447</name>
</gene>
<evidence type="ECO:0000256" key="2">
    <source>
        <dbReference type="ARBA" id="ARBA00022741"/>
    </source>
</evidence>
<protein>
    <submittedName>
        <fullName evidence="5">ABC-type multidrug transport system, ATPase component</fullName>
    </submittedName>
</protein>
<dbReference type="PANTHER" id="PTHR42939">
    <property type="entry name" value="ABC TRANSPORTER ATP-BINDING PROTEIN ALBC-RELATED"/>
    <property type="match status" value="1"/>
</dbReference>
<dbReference type="GO" id="GO:0005524">
    <property type="term" value="F:ATP binding"/>
    <property type="evidence" value="ECO:0007669"/>
    <property type="project" value="UniProtKB-KW"/>
</dbReference>
<dbReference type="RefSeq" id="WP_005810444.1">
    <property type="nucleotide sequence ID" value="NZ_CABKQQ010000025.1"/>
</dbReference>
<reference evidence="5" key="1">
    <citation type="submission" date="2014-07" db="EMBL/GenBank/DDBJ databases">
        <authorList>
            <person name="Hornung V.Bastian."/>
        </authorList>
    </citation>
    <scope>NUCLEOTIDE SEQUENCE</scope>
    <source>
        <strain evidence="5">PCE-S</strain>
    </source>
</reference>
<proteinExistence type="predicted"/>
<keyword evidence="3" id="KW-0067">ATP-binding</keyword>
<accession>A0A098AUZ7</accession>
<dbReference type="InterPro" id="IPR003439">
    <property type="entry name" value="ABC_transporter-like_ATP-bd"/>
</dbReference>
<sequence length="304" mass="33891">MSVVVGYELYKRYGKVQALGDVSFAIEENTITGLIGRNGTGKTTLLKMMAGHLKPTQGKLRVFAQNPFDNLDVAGKVFLVDDTMAFPDSFTLQDILREVAVFYPNWNGQIAQGLLEYFLLNPQQRHGNLSKGSKSTFNAILGIAARCPLTLLDEPTTGMDSAVRKDFYRVLLKDYLEQPRTIILSSHLLGELEDILEDILLLNQGGLLMHKPILDLKQYALGFRGSAQALQENLLNRLSEEAILHREEFAKGSLYLMIKAEELPEDFENIRSSGVEILPVTLDDLCNTLTAPRKGGIDDVYKRG</sequence>
<dbReference type="PROSITE" id="PS50893">
    <property type="entry name" value="ABC_TRANSPORTER_2"/>
    <property type="match status" value="1"/>
</dbReference>
<dbReference type="SMART" id="SM00382">
    <property type="entry name" value="AAA"/>
    <property type="match status" value="1"/>
</dbReference>
<evidence type="ECO:0000259" key="4">
    <source>
        <dbReference type="PROSITE" id="PS50893"/>
    </source>
</evidence>
<dbReference type="EMBL" id="LK996017">
    <property type="protein sequence ID" value="CDX00334.1"/>
    <property type="molecule type" value="Genomic_DNA"/>
</dbReference>
<name>A0A098AUZ7_DESHA</name>
<feature type="domain" description="ABC transporter" evidence="4">
    <location>
        <begin position="4"/>
        <end position="229"/>
    </location>
</feature>
<organism evidence="5">
    <name type="scientific">Desulfitobacterium hafniense</name>
    <name type="common">Desulfitobacterium frappieri</name>
    <dbReference type="NCBI Taxonomy" id="49338"/>
    <lineage>
        <taxon>Bacteria</taxon>
        <taxon>Bacillati</taxon>
        <taxon>Bacillota</taxon>
        <taxon>Clostridia</taxon>
        <taxon>Eubacteriales</taxon>
        <taxon>Desulfitobacteriaceae</taxon>
        <taxon>Desulfitobacterium</taxon>
    </lineage>
</organism>
<dbReference type="GO" id="GO:0016887">
    <property type="term" value="F:ATP hydrolysis activity"/>
    <property type="evidence" value="ECO:0007669"/>
    <property type="project" value="InterPro"/>
</dbReference>
<dbReference type="Pfam" id="PF00005">
    <property type="entry name" value="ABC_tran"/>
    <property type="match status" value="1"/>
</dbReference>
<dbReference type="InterPro" id="IPR003593">
    <property type="entry name" value="AAA+_ATPase"/>
</dbReference>
<keyword evidence="1" id="KW-0813">Transport</keyword>